<dbReference type="PANTHER" id="PTHR21015">
    <property type="entry name" value="UDP-N-ACETYLGLUCOSAMINE--N-ACETYLMURAMYL-(PENTAPEPTIDE) PYROPHOSPHORYL-UNDECAPRENOL N-ACETYLGLUCOSAMINE TRANSFERASE 1"/>
    <property type="match status" value="1"/>
</dbReference>
<evidence type="ECO:0000256" key="1">
    <source>
        <dbReference type="ARBA" id="ARBA00022679"/>
    </source>
</evidence>
<proteinExistence type="predicted"/>
<evidence type="ECO:0000313" key="4">
    <source>
        <dbReference type="Proteomes" id="UP000694257"/>
    </source>
</evidence>
<dbReference type="Proteomes" id="UP000694257">
    <property type="component" value="Chromosome"/>
</dbReference>
<evidence type="ECO:0000259" key="2">
    <source>
        <dbReference type="Pfam" id="PF04101"/>
    </source>
</evidence>
<evidence type="ECO:0000313" key="3">
    <source>
        <dbReference type="EMBL" id="QXN94037.1"/>
    </source>
</evidence>
<dbReference type="EMBL" id="CP078145">
    <property type="protein sequence ID" value="QXN94037.1"/>
    <property type="molecule type" value="Genomic_DNA"/>
</dbReference>
<name>A0ABX8RYV2_NOCIO</name>
<protein>
    <recommendedName>
        <fullName evidence="2">Glycosyl transferase family 28 C-terminal domain-containing protein</fullName>
    </recommendedName>
</protein>
<organism evidence="3 4">
    <name type="scientific">Nocardia iowensis</name>
    <dbReference type="NCBI Taxonomy" id="204891"/>
    <lineage>
        <taxon>Bacteria</taxon>
        <taxon>Bacillati</taxon>
        <taxon>Actinomycetota</taxon>
        <taxon>Actinomycetes</taxon>
        <taxon>Mycobacteriales</taxon>
        <taxon>Nocardiaceae</taxon>
        <taxon>Nocardia</taxon>
    </lineage>
</organism>
<dbReference type="RefSeq" id="WP_218476457.1">
    <property type="nucleotide sequence ID" value="NZ_BAABJN010000018.1"/>
</dbReference>
<reference evidence="3 4" key="1">
    <citation type="submission" date="2021-07" db="EMBL/GenBank/DDBJ databases">
        <title>Whole Genome Sequence of Nocardia Iowensis.</title>
        <authorList>
            <person name="Lamm A."/>
            <person name="Collins-Fairclough A.M."/>
            <person name="Bunk B."/>
            <person name="Sproer C."/>
        </authorList>
    </citation>
    <scope>NUCLEOTIDE SEQUENCE [LARGE SCALE GENOMIC DNA]</scope>
    <source>
        <strain evidence="3 4">NRRL 5646</strain>
    </source>
</reference>
<dbReference type="PANTHER" id="PTHR21015:SF22">
    <property type="entry name" value="GLYCOSYLTRANSFERASE"/>
    <property type="match status" value="1"/>
</dbReference>
<keyword evidence="1" id="KW-0808">Transferase</keyword>
<dbReference type="InterPro" id="IPR007235">
    <property type="entry name" value="Glyco_trans_28_C"/>
</dbReference>
<keyword evidence="4" id="KW-1185">Reference proteome</keyword>
<sequence>MIGYYIHHHGAGHLLRARSICAHLDTPVTALTSLPVDDTSFEHTVALAADNLAPTVADPTANGVLHWVPKGDDGLRDRMAAIAQWIAAERPRALVVDVSVEVAVLARLHGIPVVTMVLPGVRTDTPHELVHRTADALIAAWPRAVYDPMWLRAYASKTHYIGGISRFAARRPVSRNGAGGRPTVLVVSGAGGGGFTAPMIRDCAQRHPQYRWRTAGLDDWVDDLWPDLCAADVVVSHAGQGAVADIAAAAKPAVLIPADRPFDEQHATTTALAEAGLAVAVDGWPGVDDWPALIETARTLDPERWRLWGTNGAAARAASVIDRVAGTASRPAA</sequence>
<gene>
    <name evidence="3" type="ORF">KV110_13825</name>
</gene>
<feature type="domain" description="Glycosyl transferase family 28 C-terminal" evidence="2">
    <location>
        <begin position="221"/>
        <end position="280"/>
    </location>
</feature>
<accession>A0ABX8RYV2</accession>
<dbReference type="Pfam" id="PF04101">
    <property type="entry name" value="Glyco_tran_28_C"/>
    <property type="match status" value="1"/>
</dbReference>